<dbReference type="EMBL" id="ML987189">
    <property type="protein sequence ID" value="KAF2255777.1"/>
    <property type="molecule type" value="Genomic_DNA"/>
</dbReference>
<dbReference type="Gene3D" id="3.20.20.80">
    <property type="entry name" value="Glycosidases"/>
    <property type="match status" value="1"/>
</dbReference>
<dbReference type="InterPro" id="IPR051563">
    <property type="entry name" value="Glycosyl_Hydrolase_51"/>
</dbReference>
<proteinExistence type="inferred from homology"/>
<dbReference type="InterPro" id="IPR055235">
    <property type="entry name" value="ASD1_cat"/>
</dbReference>
<dbReference type="AlphaFoldDB" id="A0A6A6J0E0"/>
<comment type="pathway">
    <text evidence="2">Glycan metabolism; L-arabinan degradation.</text>
</comment>
<dbReference type="UniPathway" id="UPA00667"/>
<sequence>MDFFVLGLTALAGVSALDIKVANTGGNATSGKQYGIMFEDINHSGDGGIYAELIRNRAFQGSAVFPSTIEPWTSIGDAQLSLQNLSDPLSSALPTSLNVAASSGKVGISNPGYWGIEVKVQQYNGSFWVKGNYNGSFTASLYDYLSNETVGSVEVPSNASASEWQEHSFTLTPEKAAGVNNTFQITFDASATDGSLDFNLISLFPPTYNNRPNGMRPDLMEALKGLNPSFLRFPGGNNLEGNDPPYYLKWNETIGPLKDRPGYPGTWSYENTNGLGLVEYLHWCDDLGMEPVLAVWAGFYLDDPVIPEDELQPYIDDALNELDFIMGDQNTNYGALRASLGYPDPWTINYIEVGNEDNLGGGGSSYESYRFQAFKYAINEKYPDILVMASTADFDFAETEDAGEDYHQYTRSDYFVSQFNFFDNFITGFKTMIGEYAAVQPNIPEGGGTDWNAARWAFPMWIGTVSEAVFLIGAERNADKMFGAAYAPLFQNLDSYEWAPDLISYSANTSADVLSTSYHMIQLMSAHRISTTLPIDSPSFDPVYYVAGHSNSSDSYILKSAIYNSTETVSMSVTFDGVSEGAEGTLTVLTAPDPFSYNDVGSDVVKNTTISLTAGSDGVFEFDLDDLSISVLEVKA</sequence>
<feature type="chain" id="PRO_5025511181" description="non-reducing end alpha-L-arabinofuranosidase" evidence="8">
    <location>
        <begin position="17"/>
        <end position="636"/>
    </location>
</feature>
<dbReference type="OrthoDB" id="406864at2759"/>
<dbReference type="GO" id="GO:0046373">
    <property type="term" value="P:L-arabinose metabolic process"/>
    <property type="evidence" value="ECO:0007669"/>
    <property type="project" value="InterPro"/>
</dbReference>
<keyword evidence="6 10" id="KW-0378">Hydrolase</keyword>
<dbReference type="SUPFAM" id="SSF51445">
    <property type="entry name" value="(Trans)glycosidases"/>
    <property type="match status" value="1"/>
</dbReference>
<gene>
    <name evidence="10" type="ORF">BU26DRAFT_471602</name>
</gene>
<dbReference type="Gene3D" id="2.60.120.260">
    <property type="entry name" value="Galactose-binding domain-like"/>
    <property type="match status" value="1"/>
</dbReference>
<dbReference type="PANTHER" id="PTHR31776">
    <property type="entry name" value="ALPHA-L-ARABINOFURANOSIDASE 1"/>
    <property type="match status" value="1"/>
</dbReference>
<protein>
    <recommendedName>
        <fullName evidence="4">non-reducing end alpha-L-arabinofuranosidase</fullName>
        <ecNumber evidence="4">3.2.1.55</ecNumber>
    </recommendedName>
</protein>
<dbReference type="GO" id="GO:0046556">
    <property type="term" value="F:alpha-L-arabinofuranosidase activity"/>
    <property type="evidence" value="ECO:0007669"/>
    <property type="project" value="UniProtKB-EC"/>
</dbReference>
<evidence type="ECO:0000256" key="4">
    <source>
        <dbReference type="ARBA" id="ARBA00012670"/>
    </source>
</evidence>
<dbReference type="EC" id="3.2.1.55" evidence="4"/>
<evidence type="ECO:0000256" key="5">
    <source>
        <dbReference type="ARBA" id="ARBA00022729"/>
    </source>
</evidence>
<dbReference type="Proteomes" id="UP000800094">
    <property type="component" value="Unassembled WGS sequence"/>
</dbReference>
<keyword evidence="7" id="KW-0325">Glycoprotein</keyword>
<comment type="similarity">
    <text evidence="3">Belongs to the glycosyl hydrolase 51 family.</text>
</comment>
<evidence type="ECO:0000313" key="10">
    <source>
        <dbReference type="EMBL" id="KAF2255777.1"/>
    </source>
</evidence>
<keyword evidence="5 8" id="KW-0732">Signal</keyword>
<evidence type="ECO:0000256" key="7">
    <source>
        <dbReference type="ARBA" id="ARBA00023180"/>
    </source>
</evidence>
<evidence type="ECO:0000259" key="9">
    <source>
        <dbReference type="SMART" id="SM00813"/>
    </source>
</evidence>
<keyword evidence="11" id="KW-1185">Reference proteome</keyword>
<accession>A0A6A6J0E0</accession>
<name>A0A6A6J0E0_9PLEO</name>
<dbReference type="RefSeq" id="XP_033690781.1">
    <property type="nucleotide sequence ID" value="XM_033825386.1"/>
</dbReference>
<evidence type="ECO:0000256" key="3">
    <source>
        <dbReference type="ARBA" id="ARBA00007186"/>
    </source>
</evidence>
<organism evidence="10 11">
    <name type="scientific">Trematosphaeria pertusa</name>
    <dbReference type="NCBI Taxonomy" id="390896"/>
    <lineage>
        <taxon>Eukaryota</taxon>
        <taxon>Fungi</taxon>
        <taxon>Dikarya</taxon>
        <taxon>Ascomycota</taxon>
        <taxon>Pezizomycotina</taxon>
        <taxon>Dothideomycetes</taxon>
        <taxon>Pleosporomycetidae</taxon>
        <taxon>Pleosporales</taxon>
        <taxon>Massarineae</taxon>
        <taxon>Trematosphaeriaceae</taxon>
        <taxon>Trematosphaeria</taxon>
    </lineage>
</organism>
<reference evidence="10" key="1">
    <citation type="journal article" date="2020" name="Stud. Mycol.">
        <title>101 Dothideomycetes genomes: a test case for predicting lifestyles and emergence of pathogens.</title>
        <authorList>
            <person name="Haridas S."/>
            <person name="Albert R."/>
            <person name="Binder M."/>
            <person name="Bloem J."/>
            <person name="Labutti K."/>
            <person name="Salamov A."/>
            <person name="Andreopoulos B."/>
            <person name="Baker S."/>
            <person name="Barry K."/>
            <person name="Bills G."/>
            <person name="Bluhm B."/>
            <person name="Cannon C."/>
            <person name="Castanera R."/>
            <person name="Culley D."/>
            <person name="Daum C."/>
            <person name="Ezra D."/>
            <person name="Gonzalez J."/>
            <person name="Henrissat B."/>
            <person name="Kuo A."/>
            <person name="Liang C."/>
            <person name="Lipzen A."/>
            <person name="Lutzoni F."/>
            <person name="Magnuson J."/>
            <person name="Mondo S."/>
            <person name="Nolan M."/>
            <person name="Ohm R."/>
            <person name="Pangilinan J."/>
            <person name="Park H.-J."/>
            <person name="Ramirez L."/>
            <person name="Alfaro M."/>
            <person name="Sun H."/>
            <person name="Tritt A."/>
            <person name="Yoshinaga Y."/>
            <person name="Zwiers L.-H."/>
            <person name="Turgeon B."/>
            <person name="Goodwin S."/>
            <person name="Spatafora J."/>
            <person name="Crous P."/>
            <person name="Grigoriev I."/>
        </authorList>
    </citation>
    <scope>NUCLEOTIDE SEQUENCE</scope>
    <source>
        <strain evidence="10">CBS 122368</strain>
    </source>
</reference>
<evidence type="ECO:0000256" key="6">
    <source>
        <dbReference type="ARBA" id="ARBA00022801"/>
    </source>
</evidence>
<evidence type="ECO:0000313" key="11">
    <source>
        <dbReference type="Proteomes" id="UP000800094"/>
    </source>
</evidence>
<evidence type="ECO:0000256" key="8">
    <source>
        <dbReference type="SAM" id="SignalP"/>
    </source>
</evidence>
<evidence type="ECO:0000256" key="2">
    <source>
        <dbReference type="ARBA" id="ARBA00004834"/>
    </source>
</evidence>
<dbReference type="Pfam" id="PF22848">
    <property type="entry name" value="ASD1_dom"/>
    <property type="match status" value="1"/>
</dbReference>
<dbReference type="GeneID" id="54578716"/>
<feature type="signal peptide" evidence="8">
    <location>
        <begin position="1"/>
        <end position="16"/>
    </location>
</feature>
<dbReference type="InterPro" id="IPR010720">
    <property type="entry name" value="Alpha-L-AF_C"/>
</dbReference>
<dbReference type="InterPro" id="IPR017853">
    <property type="entry name" value="GH"/>
</dbReference>
<dbReference type="PANTHER" id="PTHR31776:SF0">
    <property type="entry name" value="ALPHA-L-ARABINOFURANOSIDASE 1"/>
    <property type="match status" value="1"/>
</dbReference>
<dbReference type="Pfam" id="PF06964">
    <property type="entry name" value="Alpha-L-AF_C"/>
    <property type="match status" value="1"/>
</dbReference>
<dbReference type="GO" id="GO:0031222">
    <property type="term" value="P:arabinan catabolic process"/>
    <property type="evidence" value="ECO:0007669"/>
    <property type="project" value="UniProtKB-UniPathway"/>
</dbReference>
<dbReference type="SMART" id="SM00813">
    <property type="entry name" value="Alpha-L-AF_C"/>
    <property type="match status" value="1"/>
</dbReference>
<comment type="catalytic activity">
    <reaction evidence="1">
        <text>Hydrolysis of terminal non-reducing alpha-L-arabinofuranoside residues in alpha-L-arabinosides.</text>
        <dbReference type="EC" id="3.2.1.55"/>
    </reaction>
</comment>
<feature type="domain" description="Alpha-L-arabinofuranosidase C-terminal" evidence="9">
    <location>
        <begin position="434"/>
        <end position="628"/>
    </location>
</feature>
<evidence type="ECO:0000256" key="1">
    <source>
        <dbReference type="ARBA" id="ARBA00001462"/>
    </source>
</evidence>